<dbReference type="PANTHER" id="PTHR22692">
    <property type="entry name" value="MYOSIN VII, XV"/>
    <property type="match status" value="1"/>
</dbReference>
<evidence type="ECO:0000256" key="6">
    <source>
        <dbReference type="ARBA" id="ARBA00023203"/>
    </source>
</evidence>
<dbReference type="InterPro" id="IPR027417">
    <property type="entry name" value="P-loop_NTPase"/>
</dbReference>
<dbReference type="Pfam" id="PF02736">
    <property type="entry name" value="Myosin_N"/>
    <property type="match status" value="1"/>
</dbReference>
<organism evidence="10 11">
    <name type="scientific">Oikopleura dioica</name>
    <name type="common">Tunicate</name>
    <dbReference type="NCBI Taxonomy" id="34765"/>
    <lineage>
        <taxon>Eukaryota</taxon>
        <taxon>Metazoa</taxon>
        <taxon>Chordata</taxon>
        <taxon>Tunicata</taxon>
        <taxon>Appendicularia</taxon>
        <taxon>Copelata</taxon>
        <taxon>Oikopleuridae</taxon>
        <taxon>Oikopleura</taxon>
    </lineage>
</organism>
<dbReference type="PROSITE" id="PS51456">
    <property type="entry name" value="MYOSIN_MOTOR"/>
    <property type="match status" value="1"/>
</dbReference>
<dbReference type="PRINTS" id="PR00193">
    <property type="entry name" value="MYOSINHEAVY"/>
</dbReference>
<dbReference type="EMBL" id="OU015567">
    <property type="protein sequence ID" value="CAG5110215.1"/>
    <property type="molecule type" value="Genomic_DNA"/>
</dbReference>
<proteinExistence type="inferred from homology"/>
<evidence type="ECO:0000313" key="11">
    <source>
        <dbReference type="Proteomes" id="UP001158576"/>
    </source>
</evidence>
<dbReference type="InterPro" id="IPR004009">
    <property type="entry name" value="SH3_Myosin"/>
</dbReference>
<keyword evidence="3" id="KW-0067">ATP-binding</keyword>
<evidence type="ECO:0000256" key="5">
    <source>
        <dbReference type="ARBA" id="ARBA00023175"/>
    </source>
</evidence>
<dbReference type="InterPro" id="IPR001609">
    <property type="entry name" value="Myosin_head_motor_dom-like"/>
</dbReference>
<gene>
    <name evidence="10" type="ORF">OKIOD_LOCUS13405</name>
</gene>
<name>A0ABN7SY23_OIKDI</name>
<evidence type="ECO:0000256" key="7">
    <source>
        <dbReference type="PROSITE-ProRule" id="PRU00782"/>
    </source>
</evidence>
<evidence type="ECO:0000313" key="10">
    <source>
        <dbReference type="EMBL" id="CAG5110215.1"/>
    </source>
</evidence>
<evidence type="ECO:0000256" key="1">
    <source>
        <dbReference type="ARBA" id="ARBA00008314"/>
    </source>
</evidence>
<dbReference type="InterPro" id="IPR008989">
    <property type="entry name" value="Myosin_S1_N"/>
</dbReference>
<sequence>MAMWDPEAAGNAAIFLRLDEMTLLDIRNAPYSAKTACWVPDKEIGYIKGEKLGEKDGKIEVKRADDKVKLYKPEQVEQQNPPKYELLEDMANMTNLSEATVIHNLHSRYERFLIYTYSGLFCVTVNPYKWLPVYDSHVVGCYANKRKTEMPPHIFSVSDNAYNDMLRNRENQSMLITGESRV</sequence>
<keyword evidence="4 7" id="KW-0518">Myosin</keyword>
<comment type="caution">
    <text evidence="7">Lacks conserved residue(s) required for the propagation of feature annotation.</text>
</comment>
<evidence type="ECO:0000259" key="9">
    <source>
        <dbReference type="PROSITE" id="PS51844"/>
    </source>
</evidence>
<keyword evidence="6 7" id="KW-0009">Actin-binding</keyword>
<evidence type="ECO:0000256" key="3">
    <source>
        <dbReference type="ARBA" id="ARBA00022840"/>
    </source>
</evidence>
<keyword evidence="2" id="KW-0547">Nucleotide-binding</keyword>
<dbReference type="SUPFAM" id="SSF52540">
    <property type="entry name" value="P-loop containing nucleoside triphosphate hydrolases"/>
    <property type="match status" value="1"/>
</dbReference>
<evidence type="ECO:0000259" key="8">
    <source>
        <dbReference type="PROSITE" id="PS51456"/>
    </source>
</evidence>
<accession>A0ABN7SY23</accession>
<keyword evidence="5" id="KW-0505">Motor protein</keyword>
<feature type="domain" description="Myosin motor" evidence="8">
    <location>
        <begin position="85"/>
        <end position="182"/>
    </location>
</feature>
<reference evidence="10 11" key="1">
    <citation type="submission" date="2021-04" db="EMBL/GenBank/DDBJ databases">
        <authorList>
            <person name="Bliznina A."/>
        </authorList>
    </citation>
    <scope>NUCLEOTIDE SEQUENCE [LARGE SCALE GENOMIC DNA]</scope>
</reference>
<evidence type="ECO:0000256" key="4">
    <source>
        <dbReference type="ARBA" id="ARBA00023123"/>
    </source>
</evidence>
<dbReference type="InterPro" id="IPR036961">
    <property type="entry name" value="Kinesin_motor_dom_sf"/>
</dbReference>
<evidence type="ECO:0000256" key="2">
    <source>
        <dbReference type="ARBA" id="ARBA00022741"/>
    </source>
</evidence>
<comment type="similarity">
    <text evidence="1 7">Belongs to the TRAFAC class myosin-kinesin ATPase superfamily. Myosin family.</text>
</comment>
<dbReference type="Gene3D" id="3.40.850.10">
    <property type="entry name" value="Kinesin motor domain"/>
    <property type="match status" value="1"/>
</dbReference>
<dbReference type="InterPro" id="IPR051567">
    <property type="entry name" value="Unconventional_Myosin_ATPase"/>
</dbReference>
<dbReference type="Gene3D" id="2.30.30.360">
    <property type="entry name" value="Myosin S1 fragment, N-terminal"/>
    <property type="match status" value="1"/>
</dbReference>
<keyword evidence="11" id="KW-1185">Reference proteome</keyword>
<dbReference type="Proteomes" id="UP001158576">
    <property type="component" value="Chromosome 2"/>
</dbReference>
<dbReference type="Pfam" id="PF00063">
    <property type="entry name" value="Myosin_head"/>
    <property type="match status" value="1"/>
</dbReference>
<protein>
    <submittedName>
        <fullName evidence="10">Oidioi.mRNA.OKI2018_I69.chr2.g4640.t1.cds</fullName>
    </submittedName>
</protein>
<feature type="domain" description="Myosin N-terminal SH3-like" evidence="9">
    <location>
        <begin position="32"/>
        <end position="81"/>
    </location>
</feature>
<dbReference type="PANTHER" id="PTHR22692:SF33">
    <property type="entry name" value="MYOSIN"/>
    <property type="match status" value="1"/>
</dbReference>
<dbReference type="PROSITE" id="PS51844">
    <property type="entry name" value="SH3_LIKE"/>
    <property type="match status" value="1"/>
</dbReference>